<sequence length="37" mass="4251">MKLLVEMLGITTQTPKYADEYAALWLLREGVEQARLV</sequence>
<protein>
    <submittedName>
        <fullName evidence="1">Uncharacterized protein</fullName>
    </submittedName>
</protein>
<name>A0A6A3IRC9_9STRA</name>
<evidence type="ECO:0000313" key="1">
    <source>
        <dbReference type="EMBL" id="KAE8983075.1"/>
    </source>
</evidence>
<evidence type="ECO:0000313" key="2">
    <source>
        <dbReference type="Proteomes" id="UP000435112"/>
    </source>
</evidence>
<dbReference type="AlphaFoldDB" id="A0A6A3IRC9"/>
<proteinExistence type="predicted"/>
<gene>
    <name evidence="1" type="ORF">PR002_g23343</name>
</gene>
<accession>A0A6A3IRC9</accession>
<organism evidence="1 2">
    <name type="scientific">Phytophthora rubi</name>
    <dbReference type="NCBI Taxonomy" id="129364"/>
    <lineage>
        <taxon>Eukaryota</taxon>
        <taxon>Sar</taxon>
        <taxon>Stramenopiles</taxon>
        <taxon>Oomycota</taxon>
        <taxon>Peronosporomycetes</taxon>
        <taxon>Peronosporales</taxon>
        <taxon>Peronosporaceae</taxon>
        <taxon>Phytophthora</taxon>
    </lineage>
</organism>
<reference evidence="1 2" key="1">
    <citation type="submission" date="2018-09" db="EMBL/GenBank/DDBJ databases">
        <title>Genomic investigation of the strawberry pathogen Phytophthora fragariae indicates pathogenicity is determined by transcriptional variation in three key races.</title>
        <authorList>
            <person name="Adams T.M."/>
            <person name="Armitage A.D."/>
            <person name="Sobczyk M.K."/>
            <person name="Bates H.J."/>
            <person name="Dunwell J.M."/>
            <person name="Nellist C.F."/>
            <person name="Harrison R.J."/>
        </authorList>
    </citation>
    <scope>NUCLEOTIDE SEQUENCE [LARGE SCALE GENOMIC DNA]</scope>
    <source>
        <strain evidence="1 2">SCRP324</strain>
    </source>
</reference>
<comment type="caution">
    <text evidence="1">The sequence shown here is derived from an EMBL/GenBank/DDBJ whole genome shotgun (WGS) entry which is preliminary data.</text>
</comment>
<dbReference type="Proteomes" id="UP000435112">
    <property type="component" value="Unassembled WGS sequence"/>
</dbReference>
<dbReference type="EMBL" id="QXFU01002655">
    <property type="protein sequence ID" value="KAE8983075.1"/>
    <property type="molecule type" value="Genomic_DNA"/>
</dbReference>
<dbReference type="OrthoDB" id="10279196at2759"/>